<evidence type="ECO:0000313" key="3">
    <source>
        <dbReference type="Proteomes" id="UP000198211"/>
    </source>
</evidence>
<dbReference type="AlphaFoldDB" id="A0A225W1R3"/>
<dbReference type="OrthoDB" id="123893at2759"/>
<sequence length="156" mass="18462">MTRRNDGLLCSNERIWIPTKESRLLQRLLVIGHCGAQGHRVREALMNVIKRRFFVRHLSAVIKSFLADCLVCQHGKGEKVVNRPWAETFRCNKRNGALHWDFLRIGESYSNYKYLLVLKDDATHFVSSCRVHHRLRRWQLEQFWTGTVATELRECR</sequence>
<dbReference type="Gene3D" id="1.10.340.70">
    <property type="match status" value="1"/>
</dbReference>
<protein>
    <recommendedName>
        <fullName evidence="1">Integrase zinc-binding domain-containing protein</fullName>
    </recommendedName>
</protein>
<name>A0A225W1R3_9STRA</name>
<keyword evidence="3" id="KW-1185">Reference proteome</keyword>
<dbReference type="Pfam" id="PF17921">
    <property type="entry name" value="Integrase_H2C2"/>
    <property type="match status" value="1"/>
</dbReference>
<feature type="domain" description="Integrase zinc-binding" evidence="1">
    <location>
        <begin position="33"/>
        <end position="76"/>
    </location>
</feature>
<dbReference type="EMBL" id="NBNE01002104">
    <property type="protein sequence ID" value="OWZ11512.1"/>
    <property type="molecule type" value="Genomic_DNA"/>
</dbReference>
<reference evidence="3" key="1">
    <citation type="submission" date="2017-03" db="EMBL/GenBank/DDBJ databases">
        <title>Phytopthora megakarya and P. palmivora, two closely related causual agents of cacao black pod achieved similar genome size and gene model numbers by different mechanisms.</title>
        <authorList>
            <person name="Ali S."/>
            <person name="Shao J."/>
            <person name="Larry D.J."/>
            <person name="Kronmiller B."/>
            <person name="Shen D."/>
            <person name="Strem M.D."/>
            <person name="Melnick R.L."/>
            <person name="Guiltinan M.J."/>
            <person name="Tyler B.M."/>
            <person name="Meinhardt L.W."/>
            <person name="Bailey B.A."/>
        </authorList>
    </citation>
    <scope>NUCLEOTIDE SEQUENCE [LARGE SCALE GENOMIC DNA]</scope>
    <source>
        <strain evidence="3">zdho120</strain>
    </source>
</reference>
<evidence type="ECO:0000259" key="1">
    <source>
        <dbReference type="Pfam" id="PF17921"/>
    </source>
</evidence>
<dbReference type="InterPro" id="IPR041588">
    <property type="entry name" value="Integrase_H2C2"/>
</dbReference>
<gene>
    <name evidence="2" type="ORF">PHMEG_00015452</name>
</gene>
<accession>A0A225W1R3</accession>
<dbReference type="Proteomes" id="UP000198211">
    <property type="component" value="Unassembled WGS sequence"/>
</dbReference>
<proteinExistence type="predicted"/>
<organism evidence="2 3">
    <name type="scientific">Phytophthora megakarya</name>
    <dbReference type="NCBI Taxonomy" id="4795"/>
    <lineage>
        <taxon>Eukaryota</taxon>
        <taxon>Sar</taxon>
        <taxon>Stramenopiles</taxon>
        <taxon>Oomycota</taxon>
        <taxon>Peronosporomycetes</taxon>
        <taxon>Peronosporales</taxon>
        <taxon>Peronosporaceae</taxon>
        <taxon>Phytophthora</taxon>
    </lineage>
</organism>
<evidence type="ECO:0000313" key="2">
    <source>
        <dbReference type="EMBL" id="OWZ11512.1"/>
    </source>
</evidence>
<comment type="caution">
    <text evidence="2">The sequence shown here is derived from an EMBL/GenBank/DDBJ whole genome shotgun (WGS) entry which is preliminary data.</text>
</comment>